<organism evidence="1 2">
    <name type="scientific">Thermochromatium tepidum ATCC 43061</name>
    <dbReference type="NCBI Taxonomy" id="316276"/>
    <lineage>
        <taxon>Bacteria</taxon>
        <taxon>Pseudomonadati</taxon>
        <taxon>Pseudomonadota</taxon>
        <taxon>Gammaproteobacteria</taxon>
        <taxon>Chromatiales</taxon>
        <taxon>Chromatiaceae</taxon>
        <taxon>Thermochromatium</taxon>
    </lineage>
</organism>
<dbReference type="OrthoDB" id="5768514at2"/>
<accession>A0A6I6E9W1</accession>
<gene>
    <name evidence="1" type="ORF">E6P07_01140</name>
</gene>
<protein>
    <submittedName>
        <fullName evidence="1">Uncharacterized protein</fullName>
    </submittedName>
</protein>
<dbReference type="Proteomes" id="UP000426424">
    <property type="component" value="Chromosome"/>
</dbReference>
<dbReference type="KEGG" id="ttp:E6P07_01140"/>
<sequence>MGAGVIDQLDILETPVPSAWSSPEDHATVERRVRLYLNALGVQDPHEIEVLLRRVIERVEFRARLGQLGEPLEVSIEETLRLLDRWLVDELGLDSDPDQISAARAAVLGGHVPGWTGHWSGLNKEPLAESIRAVRFRAVPERAPLTMEPSIIRLCCHHMLRRLLARIGRLLGLWGQRHSTLEVRP</sequence>
<name>A0A6I6E9W1_THETI</name>
<proteinExistence type="predicted"/>
<dbReference type="RefSeq" id="WP_153973918.1">
    <property type="nucleotide sequence ID" value="NZ_CP039268.1"/>
</dbReference>
<dbReference type="AlphaFoldDB" id="A0A6I6E9W1"/>
<evidence type="ECO:0000313" key="2">
    <source>
        <dbReference type="Proteomes" id="UP000426424"/>
    </source>
</evidence>
<reference evidence="1 2" key="1">
    <citation type="submission" date="2019-12" db="EMBL/GenBank/DDBJ databases">
        <title>The complete genome of the thermophilic, anoxygenic phototrophic gammaproteobacterium Thermochromatium tepidum.</title>
        <authorList>
            <person name="Sattley W.M."/>
            <person name="Swingley W.D."/>
            <person name="Burchell B.M."/>
            <person name="Gurbani S.A."/>
            <person name="Kujawa C.M."/>
            <person name="Nuccio D.A."/>
            <person name="Schladweiler J."/>
            <person name="Shaffer K.N."/>
            <person name="Stokes L.M."/>
            <person name="Touchman J.W."/>
            <person name="Blankenship R.E."/>
            <person name="Madigan M.T."/>
        </authorList>
    </citation>
    <scope>NUCLEOTIDE SEQUENCE [LARGE SCALE GENOMIC DNA]</scope>
    <source>
        <strain evidence="1 2">ATCC 43061</strain>
    </source>
</reference>
<evidence type="ECO:0000313" key="1">
    <source>
        <dbReference type="EMBL" id="QGU31719.1"/>
    </source>
</evidence>
<keyword evidence="2" id="KW-1185">Reference proteome</keyword>
<dbReference type="EMBL" id="CP039268">
    <property type="protein sequence ID" value="QGU31719.1"/>
    <property type="molecule type" value="Genomic_DNA"/>
</dbReference>